<dbReference type="EMBL" id="JAACNO010001876">
    <property type="protein sequence ID" value="KAF4137035.1"/>
    <property type="molecule type" value="Genomic_DNA"/>
</dbReference>
<dbReference type="PANTHER" id="PTHR42648">
    <property type="entry name" value="TRANSPOSASE, PUTATIVE-RELATED"/>
    <property type="match status" value="1"/>
</dbReference>
<keyword evidence="1" id="KW-0378">Hydrolase</keyword>
<evidence type="ECO:0000313" key="5">
    <source>
        <dbReference type="Proteomes" id="UP000704712"/>
    </source>
</evidence>
<evidence type="ECO:0000256" key="2">
    <source>
        <dbReference type="SAM" id="MobiDB-lite"/>
    </source>
</evidence>
<gene>
    <name evidence="4" type="ORF">GN958_ATG13756</name>
</gene>
<comment type="caution">
    <text evidence="4">The sequence shown here is derived from an EMBL/GenBank/DDBJ whole genome shotgun (WGS) entry which is preliminary data.</text>
</comment>
<dbReference type="Gene3D" id="3.30.420.10">
    <property type="entry name" value="Ribonuclease H-like superfamily/Ribonuclease H"/>
    <property type="match status" value="1"/>
</dbReference>
<feature type="compositionally biased region" description="Acidic residues" evidence="2">
    <location>
        <begin position="442"/>
        <end position="459"/>
    </location>
</feature>
<proteinExistence type="predicted"/>
<feature type="domain" description="Integrase catalytic" evidence="3">
    <location>
        <begin position="298"/>
        <end position="394"/>
    </location>
</feature>
<dbReference type="GO" id="GO:0003676">
    <property type="term" value="F:nucleic acid binding"/>
    <property type="evidence" value="ECO:0007669"/>
    <property type="project" value="InterPro"/>
</dbReference>
<sequence length="479" mass="53090">MFRPNLTDQEIMPGFIRRASATETYQEYADRLMQMADGLMGGTTNAANVQHALGTFLRLARPQRKNIVQAHVRGKRGAPGSILNEAVGFLCELAQSNGRLGDYKCRKLLTGPVQRTPTAKQEVLTQSLTALSRSLRHTARKRTWHFGVGWGPILVDSGASHHLTSRVEGFEVADDDVTLAIRVADGRTVIAKAKGRPHIKALVQDRSGNEVEREFLAENVYLVDRLPHTLLLVSALLRGGHTKMAGGGVVRGLRIAPGPKPSMCTTYAIKRKNEAPGMAKRFLTTIERQAEVSASSIKVIRTDGSTEFLNKDFRKLAHNQGILMQHITPYTSFQNGVAERSIRAVTETAATMLVDSGLPHKLWEYALQHAAYIRNRILRRERQQHPMSVYSDNILTGQLGAFIGCTEDVKGFYVYTKGASRSSFASRDVSFVDRMLFEVDPTTEEDDAFDDSEDEEVETDLQNHQEGREGAFPSELAAV</sequence>
<dbReference type="InterPro" id="IPR001584">
    <property type="entry name" value="Integrase_cat-core"/>
</dbReference>
<dbReference type="GO" id="GO:0015074">
    <property type="term" value="P:DNA integration"/>
    <property type="evidence" value="ECO:0007669"/>
    <property type="project" value="InterPro"/>
</dbReference>
<dbReference type="InterPro" id="IPR039537">
    <property type="entry name" value="Retrotran_Ty1/copia-like"/>
</dbReference>
<dbReference type="SUPFAM" id="SSF53098">
    <property type="entry name" value="Ribonuclease H-like"/>
    <property type="match status" value="1"/>
</dbReference>
<accession>A0A8S9U7G9</accession>
<name>A0A8S9U7G9_PHYIN</name>
<dbReference type="InterPro" id="IPR012337">
    <property type="entry name" value="RNaseH-like_sf"/>
</dbReference>
<dbReference type="PANTHER" id="PTHR42648:SF28">
    <property type="entry name" value="TRANSPOSON-ENCODED PROTEIN WITH RIBONUCLEASE H-LIKE AND RETROVIRUS ZINC FINGER-LIKE DOMAINS"/>
    <property type="match status" value="1"/>
</dbReference>
<dbReference type="AlphaFoldDB" id="A0A8S9U7G9"/>
<dbReference type="PROSITE" id="PS50994">
    <property type="entry name" value="INTEGRASE"/>
    <property type="match status" value="1"/>
</dbReference>
<protein>
    <submittedName>
        <fullName evidence="4">Integrase core domain</fullName>
    </submittedName>
</protein>
<dbReference type="Proteomes" id="UP000704712">
    <property type="component" value="Unassembled WGS sequence"/>
</dbReference>
<feature type="region of interest" description="Disordered" evidence="2">
    <location>
        <begin position="442"/>
        <end position="479"/>
    </location>
</feature>
<evidence type="ECO:0000256" key="1">
    <source>
        <dbReference type="ARBA" id="ARBA00022670"/>
    </source>
</evidence>
<keyword evidence="1" id="KW-0645">Protease</keyword>
<evidence type="ECO:0000313" key="4">
    <source>
        <dbReference type="EMBL" id="KAF4137035.1"/>
    </source>
</evidence>
<dbReference type="InterPro" id="IPR054722">
    <property type="entry name" value="PolX-like_BBD"/>
</dbReference>
<organism evidence="4 5">
    <name type="scientific">Phytophthora infestans</name>
    <name type="common">Potato late blight agent</name>
    <name type="synonym">Botrytis infestans</name>
    <dbReference type="NCBI Taxonomy" id="4787"/>
    <lineage>
        <taxon>Eukaryota</taxon>
        <taxon>Sar</taxon>
        <taxon>Stramenopiles</taxon>
        <taxon>Oomycota</taxon>
        <taxon>Peronosporomycetes</taxon>
        <taxon>Peronosporales</taxon>
        <taxon>Peronosporaceae</taxon>
        <taxon>Phytophthora</taxon>
    </lineage>
</organism>
<dbReference type="InterPro" id="IPR036397">
    <property type="entry name" value="RNaseH_sf"/>
</dbReference>
<evidence type="ECO:0000259" key="3">
    <source>
        <dbReference type="PROSITE" id="PS50994"/>
    </source>
</evidence>
<dbReference type="Pfam" id="PF22936">
    <property type="entry name" value="Pol_BBD"/>
    <property type="match status" value="1"/>
</dbReference>
<reference evidence="4" key="1">
    <citation type="submission" date="2020-03" db="EMBL/GenBank/DDBJ databases">
        <title>Hybrid Assembly of Korean Phytophthora infestans isolates.</title>
        <authorList>
            <person name="Prokchorchik M."/>
            <person name="Lee Y."/>
            <person name="Seo J."/>
            <person name="Cho J.-H."/>
            <person name="Park Y.-E."/>
            <person name="Jang D.-C."/>
            <person name="Im J.-S."/>
            <person name="Choi J.-G."/>
            <person name="Park H.-J."/>
            <person name="Lee G.-B."/>
            <person name="Lee Y.-G."/>
            <person name="Hong S.-Y."/>
            <person name="Cho K."/>
            <person name="Sohn K.H."/>
        </authorList>
    </citation>
    <scope>NUCLEOTIDE SEQUENCE</scope>
    <source>
        <strain evidence="4">KR_2_A2</strain>
    </source>
</reference>
<dbReference type="GO" id="GO:0008233">
    <property type="term" value="F:peptidase activity"/>
    <property type="evidence" value="ECO:0007669"/>
    <property type="project" value="UniProtKB-KW"/>
</dbReference>
<dbReference type="GO" id="GO:0006508">
    <property type="term" value="P:proteolysis"/>
    <property type="evidence" value="ECO:0007669"/>
    <property type="project" value="UniProtKB-KW"/>
</dbReference>